<keyword evidence="3" id="KW-1185">Reference proteome</keyword>
<feature type="compositionally biased region" description="Basic and acidic residues" evidence="1">
    <location>
        <begin position="193"/>
        <end position="215"/>
    </location>
</feature>
<feature type="region of interest" description="Disordered" evidence="1">
    <location>
        <begin position="1"/>
        <end position="106"/>
    </location>
</feature>
<dbReference type="AlphaFoldDB" id="A0AAP0P631"/>
<evidence type="ECO:0000256" key="1">
    <source>
        <dbReference type="SAM" id="MobiDB-lite"/>
    </source>
</evidence>
<accession>A0AAP0P631</accession>
<proteinExistence type="predicted"/>
<name>A0AAP0P631_9MAGN</name>
<dbReference type="EMBL" id="JBBNAF010000007">
    <property type="protein sequence ID" value="KAK9128876.1"/>
    <property type="molecule type" value="Genomic_DNA"/>
</dbReference>
<evidence type="ECO:0000313" key="3">
    <source>
        <dbReference type="Proteomes" id="UP001420932"/>
    </source>
</evidence>
<dbReference type="Proteomes" id="UP001420932">
    <property type="component" value="Unassembled WGS sequence"/>
</dbReference>
<gene>
    <name evidence="2" type="ORF">Syun_017673</name>
</gene>
<feature type="region of interest" description="Disordered" evidence="1">
    <location>
        <begin position="231"/>
        <end position="294"/>
    </location>
</feature>
<evidence type="ECO:0000313" key="2">
    <source>
        <dbReference type="EMBL" id="KAK9128876.1"/>
    </source>
</evidence>
<reference evidence="2 3" key="1">
    <citation type="submission" date="2024-01" db="EMBL/GenBank/DDBJ databases">
        <title>Genome assemblies of Stephania.</title>
        <authorList>
            <person name="Yang L."/>
        </authorList>
    </citation>
    <scope>NUCLEOTIDE SEQUENCE [LARGE SCALE GENOMIC DNA]</scope>
    <source>
        <strain evidence="2">YNDBR</strain>
        <tissue evidence="2">Leaf</tissue>
    </source>
</reference>
<feature type="compositionally biased region" description="Basic and acidic residues" evidence="1">
    <location>
        <begin position="173"/>
        <end position="185"/>
    </location>
</feature>
<feature type="compositionally biased region" description="Basic residues" evidence="1">
    <location>
        <begin position="1"/>
        <end position="17"/>
    </location>
</feature>
<feature type="region of interest" description="Disordered" evidence="1">
    <location>
        <begin position="307"/>
        <end position="345"/>
    </location>
</feature>
<comment type="caution">
    <text evidence="2">The sequence shown here is derived from an EMBL/GenBank/DDBJ whole genome shotgun (WGS) entry which is preliminary data.</text>
</comment>
<protein>
    <submittedName>
        <fullName evidence="2">Uncharacterized protein</fullName>
    </submittedName>
</protein>
<organism evidence="2 3">
    <name type="scientific">Stephania yunnanensis</name>
    <dbReference type="NCBI Taxonomy" id="152371"/>
    <lineage>
        <taxon>Eukaryota</taxon>
        <taxon>Viridiplantae</taxon>
        <taxon>Streptophyta</taxon>
        <taxon>Embryophyta</taxon>
        <taxon>Tracheophyta</taxon>
        <taxon>Spermatophyta</taxon>
        <taxon>Magnoliopsida</taxon>
        <taxon>Ranunculales</taxon>
        <taxon>Menispermaceae</taxon>
        <taxon>Menispermoideae</taxon>
        <taxon>Cissampelideae</taxon>
        <taxon>Stephania</taxon>
    </lineage>
</organism>
<feature type="compositionally biased region" description="Basic and acidic residues" evidence="1">
    <location>
        <begin position="234"/>
        <end position="274"/>
    </location>
</feature>
<feature type="compositionally biased region" description="Basic and acidic residues" evidence="1">
    <location>
        <begin position="18"/>
        <end position="99"/>
    </location>
</feature>
<sequence length="345" mass="39502">MRVGRVRSRAGDRRRRPTGHELRCCGEWSSRHEPPTPDMAEKQRARAEDRERVTTQRGESWREATRRRSDGQRRARELEGEGDDARLQKQKGEAARAGEGDETDVEAVRPHRRWRARDDESWRERVTTRVRVSEIDPKIKRACSDVSITLIGPYLLTQSTTNNNKNQRLLRREEPELLRREEPGCGEKNQSSLRREEPEIVAERRTRDRGEKNQRLLRREEPDYCEEGSVGYIRRGEGRGPWRETQRREKEEGTALRERQAAVHTRGGEGREEDCGGTEARSGGSGGSHQQQRQWYVKEVAVVVRIGRNNDRRQWRSSAAASGGMSNDEHSGSGQDSSDGGEGGC</sequence>
<feature type="region of interest" description="Disordered" evidence="1">
    <location>
        <begin position="173"/>
        <end position="215"/>
    </location>
</feature>